<evidence type="ECO:0000313" key="12">
    <source>
        <dbReference type="EMBL" id="NGP88077.1"/>
    </source>
</evidence>
<proteinExistence type="inferred from homology"/>
<feature type="active site" evidence="9">
    <location>
        <position position="249"/>
    </location>
</feature>
<dbReference type="EMBL" id="JAALLS010000007">
    <property type="protein sequence ID" value="NGP88077.1"/>
    <property type="molecule type" value="Genomic_DNA"/>
</dbReference>
<dbReference type="Pfam" id="PF02899">
    <property type="entry name" value="Phage_int_SAM_1"/>
    <property type="match status" value="1"/>
</dbReference>
<evidence type="ECO:0000256" key="1">
    <source>
        <dbReference type="ARBA" id="ARBA00004496"/>
    </source>
</evidence>
<dbReference type="GO" id="GO:0006313">
    <property type="term" value="P:DNA transposition"/>
    <property type="evidence" value="ECO:0007669"/>
    <property type="project" value="UniProtKB-UniRule"/>
</dbReference>
<dbReference type="SUPFAM" id="SSF56349">
    <property type="entry name" value="DNA breaking-rejoining enzymes"/>
    <property type="match status" value="1"/>
</dbReference>
<dbReference type="NCBIfam" id="NF001399">
    <property type="entry name" value="PRK00283.1"/>
    <property type="match status" value="1"/>
</dbReference>
<dbReference type="Proteomes" id="UP000479132">
    <property type="component" value="Unassembled WGS sequence"/>
</dbReference>
<dbReference type="GO" id="GO:0051301">
    <property type="term" value="P:cell division"/>
    <property type="evidence" value="ECO:0007669"/>
    <property type="project" value="UniProtKB-KW"/>
</dbReference>
<dbReference type="PANTHER" id="PTHR30349:SF77">
    <property type="entry name" value="TYROSINE RECOMBINASE XERC"/>
    <property type="match status" value="1"/>
</dbReference>
<evidence type="ECO:0000256" key="6">
    <source>
        <dbReference type="ARBA" id="ARBA00023125"/>
    </source>
</evidence>
<dbReference type="InterPro" id="IPR010998">
    <property type="entry name" value="Integrase_recombinase_N"/>
</dbReference>
<feature type="domain" description="Core-binding (CB)" evidence="11">
    <location>
        <begin position="1"/>
        <end position="90"/>
    </location>
</feature>
<feature type="active site" evidence="9">
    <location>
        <position position="151"/>
    </location>
</feature>
<dbReference type="PROSITE" id="PS51898">
    <property type="entry name" value="TYR_RECOMBINASE"/>
    <property type="match status" value="1"/>
</dbReference>
<evidence type="ECO:0000256" key="2">
    <source>
        <dbReference type="ARBA" id="ARBA00022490"/>
    </source>
</evidence>
<comment type="caution">
    <text evidence="12">The sequence shown here is derived from an EMBL/GenBank/DDBJ whole genome shotgun (WGS) entry which is preliminary data.</text>
</comment>
<comment type="function">
    <text evidence="9">Site-specific tyrosine recombinase, which acts by catalyzing the cutting and rejoining of the recombining DNA molecules. The XerC-XerD complex is essential to convert dimers of the bacterial chromosome into monomers to permit their segregation at cell division. It also contributes to the segregational stability of plasmids.</text>
</comment>
<keyword evidence="5 9" id="KW-0229">DNA integration</keyword>
<feature type="active site" description="O-(3'-phospho-DNA)-tyrosine intermediate" evidence="9">
    <location>
        <position position="284"/>
    </location>
</feature>
<evidence type="ECO:0000256" key="8">
    <source>
        <dbReference type="ARBA" id="ARBA00023306"/>
    </source>
</evidence>
<dbReference type="PANTHER" id="PTHR30349">
    <property type="entry name" value="PHAGE INTEGRASE-RELATED"/>
    <property type="match status" value="1"/>
</dbReference>
<dbReference type="CDD" id="cd00798">
    <property type="entry name" value="INT_XerDC_C"/>
    <property type="match status" value="1"/>
</dbReference>
<dbReference type="HAMAP" id="MF_01808">
    <property type="entry name" value="Recomb_XerC_XerD"/>
    <property type="match status" value="1"/>
</dbReference>
<feature type="active site" evidence="9">
    <location>
        <position position="175"/>
    </location>
</feature>
<dbReference type="GO" id="GO:0007059">
    <property type="term" value="P:chromosome segregation"/>
    <property type="evidence" value="ECO:0007669"/>
    <property type="project" value="UniProtKB-UniRule"/>
</dbReference>
<dbReference type="InterPro" id="IPR011010">
    <property type="entry name" value="DNA_brk_join_enz"/>
</dbReference>
<dbReference type="InterPro" id="IPR044068">
    <property type="entry name" value="CB"/>
</dbReference>
<dbReference type="GO" id="GO:0003677">
    <property type="term" value="F:DNA binding"/>
    <property type="evidence" value="ECO:0007669"/>
    <property type="project" value="UniProtKB-UniRule"/>
</dbReference>
<feature type="active site" evidence="9">
    <location>
        <position position="252"/>
    </location>
</feature>
<keyword evidence="7 9" id="KW-0233">DNA recombination</keyword>
<keyword evidence="4 9" id="KW-0159">Chromosome partition</keyword>
<keyword evidence="8 9" id="KW-0131">Cell cycle</keyword>
<organism evidence="12 13">
    <name type="scientific">Fodinibius halophilus</name>
    <dbReference type="NCBI Taxonomy" id="1736908"/>
    <lineage>
        <taxon>Bacteria</taxon>
        <taxon>Pseudomonadati</taxon>
        <taxon>Balneolota</taxon>
        <taxon>Balneolia</taxon>
        <taxon>Balneolales</taxon>
        <taxon>Balneolaceae</taxon>
        <taxon>Fodinibius</taxon>
    </lineage>
</organism>
<evidence type="ECO:0000256" key="7">
    <source>
        <dbReference type="ARBA" id="ARBA00023172"/>
    </source>
</evidence>
<evidence type="ECO:0000313" key="13">
    <source>
        <dbReference type="Proteomes" id="UP000479132"/>
    </source>
</evidence>
<evidence type="ECO:0000259" key="10">
    <source>
        <dbReference type="PROSITE" id="PS51898"/>
    </source>
</evidence>
<reference evidence="12 13" key="1">
    <citation type="submission" date="2020-02" db="EMBL/GenBank/DDBJ databases">
        <title>Aliifodinibius halophilus 2W32, complete genome.</title>
        <authorList>
            <person name="Li Y."/>
            <person name="Wu S."/>
        </authorList>
    </citation>
    <scope>NUCLEOTIDE SEQUENCE [LARGE SCALE GENOMIC DNA]</scope>
    <source>
        <strain evidence="12 13">2W32</strain>
    </source>
</reference>
<evidence type="ECO:0000259" key="11">
    <source>
        <dbReference type="PROSITE" id="PS51900"/>
    </source>
</evidence>
<name>A0A6M1T246_9BACT</name>
<comment type="subcellular location">
    <subcellularLocation>
        <location evidence="1 9">Cytoplasm</location>
    </subcellularLocation>
</comment>
<dbReference type="Gene3D" id="1.10.150.130">
    <property type="match status" value="1"/>
</dbReference>
<dbReference type="InterPro" id="IPR004107">
    <property type="entry name" value="Integrase_SAM-like_N"/>
</dbReference>
<dbReference type="InterPro" id="IPR050090">
    <property type="entry name" value="Tyrosine_recombinase_XerCD"/>
</dbReference>
<feature type="active site" evidence="9">
    <location>
        <position position="275"/>
    </location>
</feature>
<protein>
    <recommendedName>
        <fullName evidence="9">Tyrosine recombinase XerC</fullName>
    </recommendedName>
</protein>
<dbReference type="GO" id="GO:0005737">
    <property type="term" value="C:cytoplasm"/>
    <property type="evidence" value="ECO:0007669"/>
    <property type="project" value="UniProtKB-SubCell"/>
</dbReference>
<comment type="similarity">
    <text evidence="9">Belongs to the 'phage' integrase family. XerC subfamily.</text>
</comment>
<dbReference type="PROSITE" id="PS51900">
    <property type="entry name" value="CB"/>
    <property type="match status" value="1"/>
</dbReference>
<evidence type="ECO:0000256" key="9">
    <source>
        <dbReference type="HAMAP-Rule" id="MF_01808"/>
    </source>
</evidence>
<dbReference type="InterPro" id="IPR002104">
    <property type="entry name" value="Integrase_catalytic"/>
</dbReference>
<dbReference type="Gene3D" id="1.10.443.10">
    <property type="entry name" value="Intergrase catalytic core"/>
    <property type="match status" value="1"/>
</dbReference>
<gene>
    <name evidence="9" type="primary">xerC</name>
    <name evidence="12" type="ORF">G3569_06900</name>
</gene>
<dbReference type="AlphaFoldDB" id="A0A6M1T246"/>
<keyword evidence="13" id="KW-1185">Reference proteome</keyword>
<comment type="subunit">
    <text evidence="9">Forms a cyclic heterotetrameric complex composed of two molecules of XerC and two molecules of XerD.</text>
</comment>
<feature type="domain" description="Tyr recombinase" evidence="10">
    <location>
        <begin position="111"/>
        <end position="297"/>
    </location>
</feature>
<evidence type="ECO:0000256" key="4">
    <source>
        <dbReference type="ARBA" id="ARBA00022829"/>
    </source>
</evidence>
<dbReference type="Pfam" id="PF00589">
    <property type="entry name" value="Phage_integrase"/>
    <property type="match status" value="1"/>
</dbReference>
<dbReference type="InterPro" id="IPR023009">
    <property type="entry name" value="Tyrosine_recombinase_XerC/XerD"/>
</dbReference>
<keyword evidence="2 9" id="KW-0963">Cytoplasm</keyword>
<evidence type="ECO:0000256" key="5">
    <source>
        <dbReference type="ARBA" id="ARBA00022908"/>
    </source>
</evidence>
<keyword evidence="3 9" id="KW-0132">Cell division</keyword>
<dbReference type="InterPro" id="IPR013762">
    <property type="entry name" value="Integrase-like_cat_sf"/>
</dbReference>
<sequence>MKKAIDKYLRYLKIERNASPHTITSYKNDLTQFLNFCGVHFEAAPEQLSPDQVERITIRLWLGELSERGLAKSSIARKVAAIRSFFKYCFKRGIVLQNPAHLLVVPKKDTPLPKTASAEDIDRMMELAEGDTPRSAQNRALLELLYGTGLRLSELVNLDIKDINMKLNQLKVLGKGAKQRIVPFGKQAKKWLVKHLNTKDELYGERTDGDARRAVFIAASGQRMYDRAVQRIVKDFLQRASEVTQKSPHVLRHSFATHLLDQGADIRVIKELLGHANLAATQVYTHTSVERLKNVYKQAHPRAENQS</sequence>
<keyword evidence="6 9" id="KW-0238">DNA-binding</keyword>
<accession>A0A6M1T246</accession>
<dbReference type="GO" id="GO:0009037">
    <property type="term" value="F:tyrosine-based site-specific recombinase activity"/>
    <property type="evidence" value="ECO:0007669"/>
    <property type="project" value="UniProtKB-UniRule"/>
</dbReference>
<dbReference type="RefSeq" id="WP_165267444.1">
    <property type="nucleotide sequence ID" value="NZ_JAALLS010000007.1"/>
</dbReference>
<evidence type="ECO:0000256" key="3">
    <source>
        <dbReference type="ARBA" id="ARBA00022618"/>
    </source>
</evidence>